<evidence type="ECO:0000313" key="7">
    <source>
        <dbReference type="EMBL" id="PLB33750.1"/>
    </source>
</evidence>
<evidence type="ECO:0000313" key="8">
    <source>
        <dbReference type="Proteomes" id="UP000234585"/>
    </source>
</evidence>
<accession>A0A2I2EZF7</accession>
<evidence type="ECO:0000256" key="5">
    <source>
        <dbReference type="SAM" id="MobiDB-lite"/>
    </source>
</evidence>
<dbReference type="PANTHER" id="PTHR15549:SF27">
    <property type="entry name" value="CHITIN-BINDING TYPE-1 DOMAIN-CONTAINING PROTEIN"/>
    <property type="match status" value="1"/>
</dbReference>
<protein>
    <submittedName>
        <fullName evidence="7">Uncharacterized protein</fullName>
    </submittedName>
</protein>
<reference evidence="7 8" key="1">
    <citation type="submission" date="2017-12" db="EMBL/GenBank/DDBJ databases">
        <authorList>
            <consortium name="DOE Joint Genome Institute"/>
            <person name="Haridas S."/>
            <person name="Kjaerbolling I."/>
            <person name="Vesth T.C."/>
            <person name="Frisvad J.C."/>
            <person name="Nybo J.L."/>
            <person name="Theobald S."/>
            <person name="Kuo A."/>
            <person name="Bowyer P."/>
            <person name="Matsuda Y."/>
            <person name="Mondo S."/>
            <person name="Lyhne E.K."/>
            <person name="Kogle M.E."/>
            <person name="Clum A."/>
            <person name="Lipzen A."/>
            <person name="Salamov A."/>
            <person name="Ngan C.Y."/>
            <person name="Daum C."/>
            <person name="Chiniquy J."/>
            <person name="Barry K."/>
            <person name="LaButti K."/>
            <person name="Simmons B.A."/>
            <person name="Magnuson J.K."/>
            <person name="Mortensen U.H."/>
            <person name="Larsen T.O."/>
            <person name="Grigoriev I.V."/>
            <person name="Baker S.E."/>
            <person name="Andersen M.R."/>
            <person name="Nordberg H.P."/>
            <person name="Cantor M.N."/>
            <person name="Hua S.X."/>
        </authorList>
    </citation>
    <scope>NUCLEOTIDE SEQUENCE [LARGE SCALE GENOMIC DNA]</scope>
    <source>
        <strain evidence="7 8">CBS 102.13</strain>
    </source>
</reference>
<dbReference type="GO" id="GO:0071944">
    <property type="term" value="C:cell periphery"/>
    <property type="evidence" value="ECO:0007669"/>
    <property type="project" value="UniProtKB-ARBA"/>
</dbReference>
<dbReference type="STRING" id="41067.A0A2I2EZF7"/>
<dbReference type="EMBL" id="KZ559196">
    <property type="protein sequence ID" value="PLB33750.1"/>
    <property type="molecule type" value="Genomic_DNA"/>
</dbReference>
<gene>
    <name evidence="7" type="ORF">BDW47DRAFT_134911</name>
</gene>
<comment type="subcellular location">
    <subcellularLocation>
        <location evidence="1">Membrane</location>
        <topology evidence="1">Single-pass membrane protein</topology>
    </subcellularLocation>
</comment>
<feature type="compositionally biased region" description="Low complexity" evidence="5">
    <location>
        <begin position="119"/>
        <end position="128"/>
    </location>
</feature>
<evidence type="ECO:0000256" key="6">
    <source>
        <dbReference type="SAM" id="Phobius"/>
    </source>
</evidence>
<evidence type="ECO:0000256" key="4">
    <source>
        <dbReference type="ARBA" id="ARBA00023136"/>
    </source>
</evidence>
<feature type="region of interest" description="Disordered" evidence="5">
    <location>
        <begin position="109"/>
        <end position="128"/>
    </location>
</feature>
<name>A0A2I2EZF7_ASPCN</name>
<dbReference type="OrthoDB" id="10295550at2759"/>
<keyword evidence="3 6" id="KW-1133">Transmembrane helix</keyword>
<keyword evidence="8" id="KW-1185">Reference proteome</keyword>
<evidence type="ECO:0000256" key="2">
    <source>
        <dbReference type="ARBA" id="ARBA00022692"/>
    </source>
</evidence>
<dbReference type="PANTHER" id="PTHR15549">
    <property type="entry name" value="PAIRED IMMUNOGLOBULIN-LIKE TYPE 2 RECEPTOR"/>
    <property type="match status" value="1"/>
</dbReference>
<dbReference type="InterPro" id="IPR051694">
    <property type="entry name" value="Immunoregulatory_rcpt-like"/>
</dbReference>
<evidence type="ECO:0000256" key="3">
    <source>
        <dbReference type="ARBA" id="ARBA00022989"/>
    </source>
</evidence>
<dbReference type="Proteomes" id="UP000234585">
    <property type="component" value="Unassembled WGS sequence"/>
</dbReference>
<dbReference type="RefSeq" id="XP_024667762.1">
    <property type="nucleotide sequence ID" value="XM_024818196.1"/>
</dbReference>
<evidence type="ECO:0000256" key="1">
    <source>
        <dbReference type="ARBA" id="ARBA00004167"/>
    </source>
</evidence>
<dbReference type="GeneID" id="36525356"/>
<feature type="transmembrane region" description="Helical" evidence="6">
    <location>
        <begin position="131"/>
        <end position="154"/>
    </location>
</feature>
<dbReference type="GO" id="GO:0016020">
    <property type="term" value="C:membrane"/>
    <property type="evidence" value="ECO:0007669"/>
    <property type="project" value="UniProtKB-SubCell"/>
</dbReference>
<sequence>MAETFVLINQEWQSRPSEAVNNETNAKWNGVVMYIPIHEHPHCANDVWDLYHDKDQYWCCEQGLIGYFDNKANGFGCVDGKPNGTDVTLATPISNVDQSPSSTTIVTATVTPQSDPDNDSASPSSSASTGVIAGSTVGSVACFTLILTCIWFLVRRRKQQASSAELEATPMKQPVPIAELHSDVARAELDSGAAAAHELPAR</sequence>
<keyword evidence="4 6" id="KW-0472">Membrane</keyword>
<organism evidence="7 8">
    <name type="scientific">Aspergillus candidus</name>
    <dbReference type="NCBI Taxonomy" id="41067"/>
    <lineage>
        <taxon>Eukaryota</taxon>
        <taxon>Fungi</taxon>
        <taxon>Dikarya</taxon>
        <taxon>Ascomycota</taxon>
        <taxon>Pezizomycotina</taxon>
        <taxon>Eurotiomycetes</taxon>
        <taxon>Eurotiomycetidae</taxon>
        <taxon>Eurotiales</taxon>
        <taxon>Aspergillaceae</taxon>
        <taxon>Aspergillus</taxon>
        <taxon>Aspergillus subgen. Circumdati</taxon>
    </lineage>
</organism>
<proteinExistence type="predicted"/>
<keyword evidence="2 6" id="KW-0812">Transmembrane</keyword>
<dbReference type="AlphaFoldDB" id="A0A2I2EZF7"/>